<comment type="caution">
    <text evidence="1">The sequence shown here is derived from an EMBL/GenBank/DDBJ whole genome shotgun (WGS) entry which is preliminary data.</text>
</comment>
<dbReference type="AlphaFoldDB" id="A0A940WJS1"/>
<accession>A0A940WJS1</accession>
<keyword evidence="2" id="KW-1185">Reference proteome</keyword>
<proteinExistence type="predicted"/>
<dbReference type="EMBL" id="JAFCNB010000014">
    <property type="protein sequence ID" value="MBP2706816.1"/>
    <property type="molecule type" value="Genomic_DNA"/>
</dbReference>
<evidence type="ECO:0008006" key="3">
    <source>
        <dbReference type="Google" id="ProtNLM"/>
    </source>
</evidence>
<sequence length="161" mass="17547">MRTEDLSQAYDKLLSVAGAITDDDPITEAARTQIDWVITHIALSDRMLADTARSILNGREAYVDNASAMSSTTIGTLVSTSSHRDRVDMARHNAHVLIGILDEMPQAAADVDVRTRLVNRDGETVFDGFLAWGDIIHTRTTQHIPGHTATLARLTGNSNHA</sequence>
<organism evidence="1 2">
    <name type="scientific">Microbispora oryzae</name>
    <dbReference type="NCBI Taxonomy" id="2806554"/>
    <lineage>
        <taxon>Bacteria</taxon>
        <taxon>Bacillati</taxon>
        <taxon>Actinomycetota</taxon>
        <taxon>Actinomycetes</taxon>
        <taxon>Streptosporangiales</taxon>
        <taxon>Streptosporangiaceae</taxon>
        <taxon>Microbispora</taxon>
    </lineage>
</organism>
<name>A0A940WJS1_9ACTN</name>
<evidence type="ECO:0000313" key="1">
    <source>
        <dbReference type="EMBL" id="MBP2706816.1"/>
    </source>
</evidence>
<protein>
    <recommendedName>
        <fullName evidence="3">DinB family protein</fullName>
    </recommendedName>
</protein>
<dbReference type="RefSeq" id="WP_210158096.1">
    <property type="nucleotide sequence ID" value="NZ_JAFCNB010000014.1"/>
</dbReference>
<gene>
    <name evidence="1" type="ORF">JOL79_23705</name>
</gene>
<evidence type="ECO:0000313" key="2">
    <source>
        <dbReference type="Proteomes" id="UP000674234"/>
    </source>
</evidence>
<dbReference type="Proteomes" id="UP000674234">
    <property type="component" value="Unassembled WGS sequence"/>
</dbReference>
<reference evidence="1" key="1">
    <citation type="submission" date="2021-02" db="EMBL/GenBank/DDBJ databases">
        <title>Draft genome sequence of Microbispora sp. RL4-1S isolated from rice leaves in Thailand.</title>
        <authorList>
            <person name="Muangham S."/>
            <person name="Duangmal K."/>
        </authorList>
    </citation>
    <scope>NUCLEOTIDE SEQUENCE</scope>
    <source>
        <strain evidence="1">RL4-1S</strain>
    </source>
</reference>